<gene>
    <name evidence="1" type="ORF">RAE19_10190</name>
</gene>
<name>A0ABU3KMT3_9BURK</name>
<reference evidence="1 2" key="1">
    <citation type="submission" date="2023-08" db="EMBL/GenBank/DDBJ databases">
        <title>Rhodoferax potami sp. nov. and Rhodoferax mekongensis sp. nov., isolated from the Mekong River in Thailand.</title>
        <authorList>
            <person name="Kitikhun S."/>
            <person name="Charoenyingcharoen P."/>
            <person name="Siriarchawattana P."/>
            <person name="Likhitrattanapisal S."/>
            <person name="Nilsakha T."/>
            <person name="Chanpet A."/>
            <person name="Rattanawaree P."/>
            <person name="Ingsriswang S."/>
        </authorList>
    </citation>
    <scope>NUCLEOTIDE SEQUENCE [LARGE SCALE GENOMIC DNA]</scope>
    <source>
        <strain evidence="1 2">TBRC 17660</strain>
    </source>
</reference>
<accession>A0ABU3KMT3</accession>
<dbReference type="Proteomes" id="UP001321700">
    <property type="component" value="Unassembled WGS sequence"/>
</dbReference>
<evidence type="ECO:0000313" key="1">
    <source>
        <dbReference type="EMBL" id="MDT7519075.1"/>
    </source>
</evidence>
<organism evidence="1 2">
    <name type="scientific">Rhodoferax potami</name>
    <dbReference type="NCBI Taxonomy" id="3068338"/>
    <lineage>
        <taxon>Bacteria</taxon>
        <taxon>Pseudomonadati</taxon>
        <taxon>Pseudomonadota</taxon>
        <taxon>Betaproteobacteria</taxon>
        <taxon>Burkholderiales</taxon>
        <taxon>Comamonadaceae</taxon>
        <taxon>Rhodoferax</taxon>
    </lineage>
</organism>
<protein>
    <submittedName>
        <fullName evidence="1">SPOR domain-containing protein</fullName>
    </submittedName>
</protein>
<dbReference type="EMBL" id="JAVBIK010000001">
    <property type="protein sequence ID" value="MDT7519075.1"/>
    <property type="molecule type" value="Genomic_DNA"/>
</dbReference>
<comment type="caution">
    <text evidence="1">The sequence shown here is derived from an EMBL/GenBank/DDBJ whole genome shotgun (WGS) entry which is preliminary data.</text>
</comment>
<keyword evidence="2" id="KW-1185">Reference proteome</keyword>
<dbReference type="RefSeq" id="WP_313874779.1">
    <property type="nucleotide sequence ID" value="NZ_JAVBIK010000001.1"/>
</dbReference>
<evidence type="ECO:0000313" key="2">
    <source>
        <dbReference type="Proteomes" id="UP001321700"/>
    </source>
</evidence>
<sequence length="219" mass="23552">MLRLIVLLLLLANGLYFAWSHRYLQMYGFAPHTSSEPQRVQQQIKPDAVQLLTAAELKKVEAQLLADAGPKECLQAGPFSDEEAAALRRVLNEALPAGGWQVDPVKVSARWVVYVGKLAKGETLAKKTADLAALGIKAIPVANPDLQPGLVLAGFETEAAAKAELARLAPRGIRGIKVLQERQAATVQQLRVPAATEAIKLRLQDVKAALQGHGLKSCS</sequence>
<proteinExistence type="predicted"/>